<gene>
    <name evidence="1" type="ORF">201phi2-1p096</name>
</gene>
<dbReference type="EMBL" id="EU197055">
    <property type="protein sequence ID" value="ABY62929.1"/>
    <property type="molecule type" value="Genomic_DNA"/>
</dbReference>
<dbReference type="KEGG" id="vg:6372342"/>
<protein>
    <submittedName>
        <fullName evidence="1">Uncharacterized protein</fullName>
    </submittedName>
</protein>
<dbReference type="Proteomes" id="UP000002421">
    <property type="component" value="Segment"/>
</dbReference>
<organism evidence="1 2">
    <name type="scientific">Pseudomonas phage 201phi2-1</name>
    <name type="common">Pseudomonas chlororaphis phage 201phi2-1</name>
    <dbReference type="NCBI Taxonomy" id="198110"/>
    <lineage>
        <taxon>Viruses</taxon>
        <taxon>Duplodnaviria</taxon>
        <taxon>Heunggongvirae</taxon>
        <taxon>Uroviricota</taxon>
        <taxon>Caudoviricetes</taxon>
        <taxon>Chimalliviridae</taxon>
        <taxon>Serwervirus</taxon>
        <taxon>Serwervirus 201phi21</taxon>
    </lineage>
</organism>
<sequence>MDNEYMIRGGDMVHISQVGSTPSFNKDGLSMLWHIKNVEPSTDEYDDDYGFVPTGRDKVFIVSAETYNAAVQLHLSNMGMEHHEYAGSQWTIEYIGIDQRDDQTSKFILCA</sequence>
<evidence type="ECO:0000313" key="2">
    <source>
        <dbReference type="Proteomes" id="UP000002421"/>
    </source>
</evidence>
<reference evidence="1 2" key="1">
    <citation type="journal article" date="2008" name="Virology">
        <title>Characterization of Pseudomonas chlororaphis myovirus 201varphi2-1 via genomic sequencing, mass spectrometry, and electron microscopy.</title>
        <authorList>
            <person name="Thomas J.A."/>
            <person name="Rolando M.R."/>
            <person name="Carroll C.A."/>
            <person name="Shen P.S."/>
            <person name="Belnap D.M."/>
            <person name="Weintraub S.T."/>
            <person name="Serwer P."/>
            <person name="Hardies S.C."/>
        </authorList>
    </citation>
    <scope>NUCLEOTIDE SEQUENCE</scope>
</reference>
<proteinExistence type="predicted"/>
<name>B3FIW0_BP201</name>
<keyword evidence="2" id="KW-1185">Reference proteome</keyword>
<evidence type="ECO:0000313" key="1">
    <source>
        <dbReference type="EMBL" id="ABY62929.1"/>
    </source>
</evidence>
<dbReference type="RefSeq" id="YP_001956821.1">
    <property type="nucleotide sequence ID" value="NC_010821.1"/>
</dbReference>
<accession>B3FIW0</accession>
<organismHost>
    <name type="scientific">Pseudomonas chlororaphis</name>
    <dbReference type="NCBI Taxonomy" id="587753"/>
</organismHost>